<evidence type="ECO:0000313" key="5">
    <source>
        <dbReference type="EMBL" id="VAY86313.1"/>
    </source>
</evidence>
<reference evidence="5" key="1">
    <citation type="submission" date="2018-10" db="EMBL/GenBank/DDBJ databases">
        <authorList>
            <person name="Aoki K."/>
        </authorList>
    </citation>
    <scope>NUCLEOTIDE SEQUENCE</scope>
</reference>
<keyword evidence="4" id="KW-0175">Coiled coil</keyword>
<dbReference type="GO" id="GO:0009318">
    <property type="term" value="C:exodeoxyribonuclease VII complex"/>
    <property type="evidence" value="ECO:0007669"/>
    <property type="project" value="InterPro"/>
</dbReference>
<dbReference type="Gene3D" id="1.10.287.1040">
    <property type="entry name" value="Exonuclease VII, small subunit"/>
    <property type="match status" value="1"/>
</dbReference>
<dbReference type="SUPFAM" id="SSF116842">
    <property type="entry name" value="XseB-like"/>
    <property type="match status" value="1"/>
</dbReference>
<dbReference type="AlphaFoldDB" id="A0A3B1DW64"/>
<keyword evidence="1" id="KW-0963">Cytoplasm</keyword>
<evidence type="ECO:0000256" key="3">
    <source>
        <dbReference type="ARBA" id="ARBA00022801"/>
    </source>
</evidence>
<accession>A0A3B1DW64</accession>
<dbReference type="InterPro" id="IPR037004">
    <property type="entry name" value="Exonuc_VII_ssu_sf"/>
</dbReference>
<dbReference type="EMBL" id="UOYO01000004">
    <property type="protein sequence ID" value="VAY86313.1"/>
    <property type="molecule type" value="Genomic_DNA"/>
</dbReference>
<keyword evidence="3 5" id="KW-0378">Hydrolase</keyword>
<dbReference type="GO" id="GO:0008855">
    <property type="term" value="F:exodeoxyribonuclease VII activity"/>
    <property type="evidence" value="ECO:0007669"/>
    <property type="project" value="UniProtKB-EC"/>
</dbReference>
<sequence length="66" mass="7784">MTKDINFEDKIKIAKKLLDKLIDPEITLQNSVKVYKDGMKELEQAQKLLDEAKLEFEELNIDFKDK</sequence>
<protein>
    <submittedName>
        <fullName evidence="5">Exodeoxyribonuclease VII small subunit</fullName>
        <ecNumber evidence="5">3.1.11.6</ecNumber>
    </submittedName>
</protein>
<evidence type="ECO:0000256" key="2">
    <source>
        <dbReference type="ARBA" id="ARBA00022722"/>
    </source>
</evidence>
<dbReference type="GO" id="GO:0006308">
    <property type="term" value="P:DNA catabolic process"/>
    <property type="evidence" value="ECO:0007669"/>
    <property type="project" value="InterPro"/>
</dbReference>
<evidence type="ECO:0000256" key="4">
    <source>
        <dbReference type="SAM" id="Coils"/>
    </source>
</evidence>
<evidence type="ECO:0000256" key="1">
    <source>
        <dbReference type="ARBA" id="ARBA00022490"/>
    </source>
</evidence>
<keyword evidence="2" id="KW-0540">Nuclease</keyword>
<feature type="coiled-coil region" evidence="4">
    <location>
        <begin position="35"/>
        <end position="62"/>
    </location>
</feature>
<name>A0A3B1DW64_9ZZZZ</name>
<gene>
    <name evidence="5" type="ORF">MNB_ARC-1_595</name>
</gene>
<proteinExistence type="predicted"/>
<dbReference type="Pfam" id="PF02609">
    <property type="entry name" value="Exonuc_VII_S"/>
    <property type="match status" value="1"/>
</dbReference>
<organism evidence="5">
    <name type="scientific">hydrothermal vent metagenome</name>
    <dbReference type="NCBI Taxonomy" id="652676"/>
    <lineage>
        <taxon>unclassified sequences</taxon>
        <taxon>metagenomes</taxon>
        <taxon>ecological metagenomes</taxon>
    </lineage>
</organism>
<dbReference type="EC" id="3.1.11.6" evidence="5"/>
<dbReference type="InterPro" id="IPR003761">
    <property type="entry name" value="Exonuc_VII_S"/>
</dbReference>